<evidence type="ECO:0000259" key="8">
    <source>
        <dbReference type="Pfam" id="PF13632"/>
    </source>
</evidence>
<evidence type="ECO:0000313" key="9">
    <source>
        <dbReference type="EMBL" id="TDG69475.1"/>
    </source>
</evidence>
<dbReference type="GO" id="GO:0006011">
    <property type="term" value="P:UDP-alpha-D-glucose metabolic process"/>
    <property type="evidence" value="ECO:0007669"/>
    <property type="project" value="InterPro"/>
</dbReference>
<keyword evidence="3" id="KW-0808">Transferase</keyword>
<feature type="domain" description="Glycosyltransferase 2-like" evidence="8">
    <location>
        <begin position="186"/>
        <end position="396"/>
    </location>
</feature>
<dbReference type="PRINTS" id="PR01439">
    <property type="entry name" value="CELLSNTHASEA"/>
</dbReference>
<reference evidence="9 10" key="1">
    <citation type="journal article" date="2019" name="Appl. Microbiol. Biotechnol.">
        <title>Uncovering carbohydrate metabolism through a genotype-phenotype association study of 56 lactic acid bacteria genomes.</title>
        <authorList>
            <person name="Buron-Moles G."/>
            <person name="Chailyan A."/>
            <person name="Dolejs I."/>
            <person name="Forster J."/>
            <person name="Miks M.H."/>
        </authorList>
    </citation>
    <scope>NUCLEOTIDE SEQUENCE [LARGE SCALE GENOMIC DNA]</scope>
    <source>
        <strain evidence="9 10">ATCC 700006</strain>
    </source>
</reference>
<keyword evidence="6 7" id="KW-0472">Membrane</keyword>
<dbReference type="GO" id="GO:0035438">
    <property type="term" value="F:cyclic-di-GMP binding"/>
    <property type="evidence" value="ECO:0007669"/>
    <property type="project" value="InterPro"/>
</dbReference>
<feature type="transmembrane region" description="Helical" evidence="7">
    <location>
        <begin position="388"/>
        <end position="409"/>
    </location>
</feature>
<dbReference type="InterPro" id="IPR050321">
    <property type="entry name" value="Glycosyltr_2/OpgH_subfam"/>
</dbReference>
<keyword evidence="10" id="KW-1185">Reference proteome</keyword>
<comment type="subcellular location">
    <subcellularLocation>
        <location evidence="1">Membrane</location>
        <topology evidence="1">Multi-pass membrane protein</topology>
    </subcellularLocation>
</comment>
<sequence>MHIVIFEGILIAVLLMSYFLGKRYHKSRQLLLLLYIVTMSVYIVWRAGWTLPTNNALSIFFGILLLAAEVGGFVLSLVFYRVFLRKYKRAAEPLSLFKGEYPSVDIMIATYNEGKEILKRGIVAATLAYYPKPELVNIYVCDDGDRPEVEQLCQELGVHYVSRLTHEHAKAGNLNHAMTVSQGELVVTMDADMVMREDFLALTVGYFHDPKMGFMQAPQTFFNEDPYQFNLFASDTIGNDQDFFMRSIEAQKDAFNAVMYVGSNAIFRREALNSIGGFSTGVITEDMATGMFLQAKGWRSGFVNENLASGLAPETFGDLIKQRDRWARGNIQVAKKWNPWRLEGLSLVQRILYADGIHYWFSGIYKMIFLLAPILFLVFGQYSLQTDMYQILIFWLPAFIASQLAFNLVSEKKQTVMLSNIYEVATAPFMAYAVFNELFLKSKKGFAVTRKGVNSDASFYNWATAWPVLVLLVLSIIGLVRGIGFVSGYWPSPYPVQGIYINIFWLLYNLVSLILAAYLSNERPRLRQSERFESQHAIQIELPDHTMLSGHLLDWNENGARMKLMGDFSQNTHIDNSTLIIDNVKMNFENQWQKPIDDGLLLGVTFKALDLQAYAFIIRHTYGQPSSQIVSAQRNNSIWHILAVWWFNTLKRREAYQKKTDA</sequence>
<feature type="transmembrane region" description="Helical" evidence="7">
    <location>
        <begin position="59"/>
        <end position="80"/>
    </location>
</feature>
<dbReference type="PANTHER" id="PTHR43867">
    <property type="entry name" value="CELLULOSE SYNTHASE CATALYTIC SUBUNIT A [UDP-FORMING]"/>
    <property type="match status" value="1"/>
</dbReference>
<dbReference type="Pfam" id="PF13632">
    <property type="entry name" value="Glyco_trans_2_3"/>
    <property type="match status" value="1"/>
</dbReference>
<evidence type="ECO:0000256" key="6">
    <source>
        <dbReference type="ARBA" id="ARBA00023136"/>
    </source>
</evidence>
<organism evidence="9 10">
    <name type="scientific">Leuconostoc fallax</name>
    <dbReference type="NCBI Taxonomy" id="1251"/>
    <lineage>
        <taxon>Bacteria</taxon>
        <taxon>Bacillati</taxon>
        <taxon>Bacillota</taxon>
        <taxon>Bacilli</taxon>
        <taxon>Lactobacillales</taxon>
        <taxon>Lactobacillaceae</taxon>
        <taxon>Leuconostoc</taxon>
    </lineage>
</organism>
<dbReference type="Gene3D" id="3.90.550.10">
    <property type="entry name" value="Spore Coat Polysaccharide Biosynthesis Protein SpsA, Chain A"/>
    <property type="match status" value="1"/>
</dbReference>
<protein>
    <recommendedName>
        <fullName evidence="8">Glycosyltransferase 2-like domain-containing protein</fullName>
    </recommendedName>
</protein>
<evidence type="ECO:0000256" key="7">
    <source>
        <dbReference type="SAM" id="Phobius"/>
    </source>
</evidence>
<feature type="transmembrane region" description="Helical" evidence="7">
    <location>
        <begin position="459"/>
        <end position="479"/>
    </location>
</feature>
<feature type="transmembrane region" description="Helical" evidence="7">
    <location>
        <begin position="6"/>
        <end position="21"/>
    </location>
</feature>
<keyword evidence="5 7" id="KW-1133">Transmembrane helix</keyword>
<evidence type="ECO:0000256" key="1">
    <source>
        <dbReference type="ARBA" id="ARBA00004141"/>
    </source>
</evidence>
<keyword evidence="2" id="KW-0328">Glycosyltransferase</keyword>
<dbReference type="AlphaFoldDB" id="A0A4V3A2M1"/>
<feature type="transmembrane region" description="Helical" evidence="7">
    <location>
        <begin position="359"/>
        <end position="382"/>
    </location>
</feature>
<evidence type="ECO:0000256" key="3">
    <source>
        <dbReference type="ARBA" id="ARBA00022679"/>
    </source>
</evidence>
<dbReference type="CDD" id="cd06421">
    <property type="entry name" value="CESA_CelA_like"/>
    <property type="match status" value="1"/>
</dbReference>
<evidence type="ECO:0000256" key="4">
    <source>
        <dbReference type="ARBA" id="ARBA00022692"/>
    </source>
</evidence>
<dbReference type="RefSeq" id="WP_010007313.1">
    <property type="nucleotide sequence ID" value="NZ_JAGYGP010000001.1"/>
</dbReference>
<dbReference type="GO" id="GO:0016759">
    <property type="term" value="F:cellulose synthase activity"/>
    <property type="evidence" value="ECO:0007669"/>
    <property type="project" value="InterPro"/>
</dbReference>
<dbReference type="EMBL" id="PUFI01000005">
    <property type="protein sequence ID" value="TDG69475.1"/>
    <property type="molecule type" value="Genomic_DNA"/>
</dbReference>
<feature type="transmembrane region" description="Helical" evidence="7">
    <location>
        <begin position="499"/>
        <end position="519"/>
    </location>
</feature>
<name>A0A4V3A2M1_9LACO</name>
<proteinExistence type="predicted"/>
<dbReference type="InterPro" id="IPR001173">
    <property type="entry name" value="Glyco_trans_2-like"/>
</dbReference>
<evidence type="ECO:0000313" key="10">
    <source>
        <dbReference type="Proteomes" id="UP000295681"/>
    </source>
</evidence>
<dbReference type="InterPro" id="IPR029044">
    <property type="entry name" value="Nucleotide-diphossugar_trans"/>
</dbReference>
<dbReference type="SUPFAM" id="SSF53448">
    <property type="entry name" value="Nucleotide-diphospho-sugar transferases"/>
    <property type="match status" value="1"/>
</dbReference>
<feature type="transmembrane region" description="Helical" evidence="7">
    <location>
        <begin position="30"/>
        <end position="47"/>
    </location>
</feature>
<dbReference type="PANTHER" id="PTHR43867:SF2">
    <property type="entry name" value="CELLULOSE SYNTHASE CATALYTIC SUBUNIT A [UDP-FORMING]"/>
    <property type="match status" value="1"/>
</dbReference>
<evidence type="ECO:0000256" key="2">
    <source>
        <dbReference type="ARBA" id="ARBA00022676"/>
    </source>
</evidence>
<dbReference type="GO" id="GO:0005886">
    <property type="term" value="C:plasma membrane"/>
    <property type="evidence" value="ECO:0007669"/>
    <property type="project" value="TreeGrafter"/>
</dbReference>
<gene>
    <name evidence="9" type="ORF">C5L23_000937</name>
</gene>
<dbReference type="Proteomes" id="UP000295681">
    <property type="component" value="Unassembled WGS sequence"/>
</dbReference>
<keyword evidence="4 7" id="KW-0812">Transmembrane</keyword>
<dbReference type="InterPro" id="IPR003919">
    <property type="entry name" value="Cell_synth_A"/>
</dbReference>
<comment type="caution">
    <text evidence="9">The sequence shown here is derived from an EMBL/GenBank/DDBJ whole genome shotgun (WGS) entry which is preliminary data.</text>
</comment>
<accession>A0A4V3A2M1</accession>
<evidence type="ECO:0000256" key="5">
    <source>
        <dbReference type="ARBA" id="ARBA00022989"/>
    </source>
</evidence>
<dbReference type="STRING" id="907931.GCA_000165675_01460"/>